<dbReference type="InterPro" id="IPR008333">
    <property type="entry name" value="Cbr1-like_FAD-bd_dom"/>
</dbReference>
<feature type="binding site" evidence="6">
    <location>
        <position position="97"/>
    </location>
    <ligand>
        <name>FAD</name>
        <dbReference type="ChEBI" id="CHEBI:57692"/>
    </ligand>
</feature>
<accession>G0UAS6</accession>
<name>G0UAS6_TRYVY</name>
<dbReference type="InterPro" id="IPR001834">
    <property type="entry name" value="CBR-like"/>
</dbReference>
<dbReference type="OMA" id="VQIFMCG"/>
<dbReference type="Pfam" id="PF00970">
    <property type="entry name" value="FAD_binding_6"/>
    <property type="match status" value="1"/>
</dbReference>
<dbReference type="InterPro" id="IPR039261">
    <property type="entry name" value="FNR_nucleotide-bd"/>
</dbReference>
<feature type="domain" description="FAD-binding FR-type" evidence="8">
    <location>
        <begin position="37"/>
        <end position="155"/>
    </location>
</feature>
<dbReference type="CDD" id="cd06183">
    <property type="entry name" value="cyt_b5_reduct_like"/>
    <property type="match status" value="1"/>
</dbReference>
<feature type="binding site" evidence="6">
    <location>
        <position position="187"/>
    </location>
    <ligand>
        <name>FAD</name>
        <dbReference type="ChEBI" id="CHEBI:57692"/>
    </ligand>
</feature>
<protein>
    <recommendedName>
        <fullName evidence="7">NADH-cytochrome b5 reductase</fullName>
        <ecNumber evidence="7">1.6.2.2</ecNumber>
    </recommendedName>
</protein>
<keyword evidence="2 6" id="KW-0285">Flavoprotein</keyword>
<dbReference type="PANTHER" id="PTHR19370:SF185">
    <property type="entry name" value="NADH-CYTOCHROME B5 REDUCTASE"/>
    <property type="match status" value="1"/>
</dbReference>
<dbReference type="FunFam" id="2.40.30.10:FF:000021">
    <property type="entry name" value="NADH-cytochrome b5 reductase"/>
    <property type="match status" value="1"/>
</dbReference>
<dbReference type="SUPFAM" id="SSF63380">
    <property type="entry name" value="Riboflavin synthase domain-like"/>
    <property type="match status" value="1"/>
</dbReference>
<dbReference type="InterPro" id="IPR017938">
    <property type="entry name" value="Riboflavin_synthase-like_b-brl"/>
</dbReference>
<proteinExistence type="inferred from homology"/>
<organism evidence="9">
    <name type="scientific">Trypanosoma vivax (strain Y486)</name>
    <dbReference type="NCBI Taxonomy" id="1055687"/>
    <lineage>
        <taxon>Eukaryota</taxon>
        <taxon>Discoba</taxon>
        <taxon>Euglenozoa</taxon>
        <taxon>Kinetoplastea</taxon>
        <taxon>Metakinetoplastina</taxon>
        <taxon>Trypanosomatida</taxon>
        <taxon>Trypanosomatidae</taxon>
        <taxon>Trypanosoma</taxon>
        <taxon>Duttonella</taxon>
    </lineage>
</organism>
<evidence type="ECO:0000256" key="4">
    <source>
        <dbReference type="ARBA" id="ARBA00023002"/>
    </source>
</evidence>
<dbReference type="VEuPathDB" id="TriTrypDB:TvY486_1103960"/>
<comment type="similarity">
    <text evidence="7">Belongs to the flavoprotein pyridine nucleotide cytochrome reductase family.</text>
</comment>
<dbReference type="Gene3D" id="2.40.30.10">
    <property type="entry name" value="Translation factors"/>
    <property type="match status" value="1"/>
</dbReference>
<keyword evidence="5 7" id="KW-0520">NAD</keyword>
<evidence type="ECO:0000256" key="3">
    <source>
        <dbReference type="ARBA" id="ARBA00022827"/>
    </source>
</evidence>
<dbReference type="PANTHER" id="PTHR19370">
    <property type="entry name" value="NADH-CYTOCHROME B5 REDUCTASE"/>
    <property type="match status" value="1"/>
</dbReference>
<dbReference type="PRINTS" id="PR00371">
    <property type="entry name" value="FPNCR"/>
</dbReference>
<evidence type="ECO:0000256" key="2">
    <source>
        <dbReference type="ARBA" id="ARBA00022630"/>
    </source>
</evidence>
<evidence type="ECO:0000256" key="5">
    <source>
        <dbReference type="ARBA" id="ARBA00023027"/>
    </source>
</evidence>
<reference evidence="9" key="1">
    <citation type="journal article" date="2012" name="Proc. Natl. Acad. Sci. U.S.A.">
        <title>Antigenic diversity is generated by distinct evolutionary mechanisms in African trypanosome species.</title>
        <authorList>
            <person name="Jackson A.P."/>
            <person name="Berry A."/>
            <person name="Aslett M."/>
            <person name="Allison H.C."/>
            <person name="Burton P."/>
            <person name="Vavrova-Anderson J."/>
            <person name="Brown R."/>
            <person name="Browne H."/>
            <person name="Corton N."/>
            <person name="Hauser H."/>
            <person name="Gamble J."/>
            <person name="Gilderthorp R."/>
            <person name="Marcello L."/>
            <person name="McQuillan J."/>
            <person name="Otto T.D."/>
            <person name="Quail M.A."/>
            <person name="Sanders M.J."/>
            <person name="van Tonder A."/>
            <person name="Ginger M.L."/>
            <person name="Field M.C."/>
            <person name="Barry J.D."/>
            <person name="Hertz-Fowler C."/>
            <person name="Berriman M."/>
        </authorList>
    </citation>
    <scope>NUCLEOTIDE SEQUENCE</scope>
    <source>
        <strain evidence="9">Y486</strain>
    </source>
</reference>
<keyword evidence="3 6" id="KW-0274">FAD</keyword>
<dbReference type="EC" id="1.6.2.2" evidence="7"/>
<dbReference type="SUPFAM" id="SSF52343">
    <property type="entry name" value="Ferredoxin reductase-like, C-terminal NADP-linked domain"/>
    <property type="match status" value="1"/>
</dbReference>
<dbReference type="EMBL" id="HE573027">
    <property type="protein sequence ID" value="CCC52912.1"/>
    <property type="molecule type" value="Genomic_DNA"/>
</dbReference>
<dbReference type="InterPro" id="IPR017927">
    <property type="entry name" value="FAD-bd_FR_type"/>
</dbReference>
<comment type="cofactor">
    <cofactor evidence="1 6 7">
        <name>FAD</name>
        <dbReference type="ChEBI" id="CHEBI:57692"/>
    </cofactor>
</comment>
<dbReference type="InterPro" id="IPR001433">
    <property type="entry name" value="OxRdtase_FAD/NAD-bd"/>
</dbReference>
<evidence type="ECO:0000256" key="1">
    <source>
        <dbReference type="ARBA" id="ARBA00001974"/>
    </source>
</evidence>
<evidence type="ECO:0000256" key="7">
    <source>
        <dbReference type="RuleBase" id="RU361226"/>
    </source>
</evidence>
<keyword evidence="4 7" id="KW-0560">Oxidoreductase</keyword>
<evidence type="ECO:0000256" key="6">
    <source>
        <dbReference type="PIRSR" id="PIRSR601834-1"/>
    </source>
</evidence>
<sequence length="311" mass="35329">MLPVVIAIVLVVITLLVLKRKKIPPRSHSGPIALRADVFQPFKLVEKIRVNHNSFIFRFALNSPDQRLGLPVGQHVYLRVESKHNSSGEAQPVQHAYTPISSDDEKGFVDFLVKVYYKGVDPKFPHGGRLSQHLDDLAIGDVVEMRGPIGKFEYLGNGNFTVDMGKAGKMRRHTNGFAMVAGGTGITPMMQIIRAILKSPEDPTRIWLVFANRTEEDILMREELTRYSEDPRVNVWYTLSREHQPGWEYSTGYVNEEMLRAHLPTPHFIETDKKREEHIFALICGPLPMLQDAVKPNLIKLGYSPEDTFVF</sequence>
<dbReference type="GO" id="GO:0071949">
    <property type="term" value="F:FAD binding"/>
    <property type="evidence" value="ECO:0007669"/>
    <property type="project" value="TreeGrafter"/>
</dbReference>
<gene>
    <name evidence="9" type="ORF">TVY486_1103960</name>
</gene>
<evidence type="ECO:0000259" key="8">
    <source>
        <dbReference type="PROSITE" id="PS51384"/>
    </source>
</evidence>
<dbReference type="InterPro" id="IPR001709">
    <property type="entry name" value="Flavoprot_Pyr_Nucl_cyt_Rdtase"/>
</dbReference>
<dbReference type="AlphaFoldDB" id="G0UAS6"/>
<feature type="binding site" evidence="6">
    <location>
        <position position="112"/>
    </location>
    <ligand>
        <name>FAD</name>
        <dbReference type="ChEBI" id="CHEBI:57692"/>
    </ligand>
</feature>
<feature type="binding site" evidence="6">
    <location>
        <position position="131"/>
    </location>
    <ligand>
        <name>FAD</name>
        <dbReference type="ChEBI" id="CHEBI:57692"/>
    </ligand>
</feature>
<dbReference type="GO" id="GO:0090524">
    <property type="term" value="F:cytochrome-b5 reductase activity, acting on NADH"/>
    <property type="evidence" value="ECO:0007669"/>
    <property type="project" value="UniProtKB-EC"/>
</dbReference>
<feature type="binding site" evidence="6">
    <location>
        <position position="114"/>
    </location>
    <ligand>
        <name>FAD</name>
        <dbReference type="ChEBI" id="CHEBI:57692"/>
    </ligand>
</feature>
<dbReference type="Gene3D" id="3.40.50.80">
    <property type="entry name" value="Nucleotide-binding domain of ferredoxin-NADP reductase (FNR) module"/>
    <property type="match status" value="1"/>
</dbReference>
<dbReference type="PROSITE" id="PS51384">
    <property type="entry name" value="FAD_FR"/>
    <property type="match status" value="1"/>
</dbReference>
<comment type="catalytic activity">
    <reaction evidence="7">
        <text>2 Fe(III)-[cytochrome b5] + NADH = 2 Fe(II)-[cytochrome b5] + NAD(+) + H(+)</text>
        <dbReference type="Rhea" id="RHEA:46680"/>
        <dbReference type="Rhea" id="RHEA-COMP:10438"/>
        <dbReference type="Rhea" id="RHEA-COMP:10439"/>
        <dbReference type="ChEBI" id="CHEBI:15378"/>
        <dbReference type="ChEBI" id="CHEBI:29033"/>
        <dbReference type="ChEBI" id="CHEBI:29034"/>
        <dbReference type="ChEBI" id="CHEBI:57540"/>
        <dbReference type="ChEBI" id="CHEBI:57945"/>
        <dbReference type="EC" id="1.6.2.2"/>
    </reaction>
</comment>
<dbReference type="PRINTS" id="PR00406">
    <property type="entry name" value="CYTB5RDTASE"/>
</dbReference>
<evidence type="ECO:0000313" key="9">
    <source>
        <dbReference type="EMBL" id="CCC52912.1"/>
    </source>
</evidence>
<dbReference type="Pfam" id="PF00175">
    <property type="entry name" value="NAD_binding_1"/>
    <property type="match status" value="1"/>
</dbReference>